<evidence type="ECO:0008006" key="4">
    <source>
        <dbReference type="Google" id="ProtNLM"/>
    </source>
</evidence>
<dbReference type="AlphaFoldDB" id="A0A1X9LHN3"/>
<protein>
    <recommendedName>
        <fullName evidence="4">AI-2E family transporter</fullName>
    </recommendedName>
</protein>
<dbReference type="STRING" id="1619308.B5808_05300"/>
<sequence>MWAVTLLGAAAVLVFVPRADHLVFMPIVLGAVLVVTFAVQLLIPVRRGFVDRVSASVGGAVVLLLLATAIALLLPAA</sequence>
<evidence type="ECO:0000313" key="2">
    <source>
        <dbReference type="EMBL" id="ARJ04704.1"/>
    </source>
</evidence>
<dbReference type="KEGG" id="cphy:B5808_05300"/>
<reference evidence="2 3" key="1">
    <citation type="submission" date="2017-04" db="EMBL/GenBank/DDBJ databases">
        <authorList>
            <person name="Afonso C.L."/>
            <person name="Miller P.J."/>
            <person name="Scott M.A."/>
            <person name="Spackman E."/>
            <person name="Goraichik I."/>
            <person name="Dimitrov K.M."/>
            <person name="Suarez D.L."/>
            <person name="Swayne D.E."/>
        </authorList>
    </citation>
    <scope>NUCLEOTIDE SEQUENCE [LARGE SCALE GENOMIC DNA]</scope>
    <source>
        <strain evidence="3">XA(T)</strain>
    </source>
</reference>
<proteinExistence type="predicted"/>
<keyword evidence="1" id="KW-0812">Transmembrane</keyword>
<dbReference type="EMBL" id="CP020715">
    <property type="protein sequence ID" value="ARJ04704.1"/>
    <property type="molecule type" value="Genomic_DNA"/>
</dbReference>
<dbReference type="Proteomes" id="UP000192775">
    <property type="component" value="Chromosome"/>
</dbReference>
<keyword evidence="1" id="KW-0472">Membrane</keyword>
<keyword evidence="3" id="KW-1185">Reference proteome</keyword>
<organism evidence="2 3">
    <name type="scientific">Cnuibacter physcomitrellae</name>
    <dbReference type="NCBI Taxonomy" id="1619308"/>
    <lineage>
        <taxon>Bacteria</taxon>
        <taxon>Bacillati</taxon>
        <taxon>Actinomycetota</taxon>
        <taxon>Actinomycetes</taxon>
        <taxon>Micrococcales</taxon>
        <taxon>Microbacteriaceae</taxon>
        <taxon>Cnuibacter</taxon>
    </lineage>
</organism>
<keyword evidence="1" id="KW-1133">Transmembrane helix</keyword>
<feature type="transmembrane region" description="Helical" evidence="1">
    <location>
        <begin position="28"/>
        <end position="45"/>
    </location>
</feature>
<evidence type="ECO:0000256" key="1">
    <source>
        <dbReference type="SAM" id="Phobius"/>
    </source>
</evidence>
<feature type="transmembrane region" description="Helical" evidence="1">
    <location>
        <begin position="57"/>
        <end position="76"/>
    </location>
</feature>
<gene>
    <name evidence="2" type="ORF">B5808_05300</name>
</gene>
<evidence type="ECO:0000313" key="3">
    <source>
        <dbReference type="Proteomes" id="UP000192775"/>
    </source>
</evidence>
<accession>A0A1X9LHN3</accession>
<name>A0A1X9LHN3_9MICO</name>